<feature type="compositionally biased region" description="Basic and acidic residues" evidence="1">
    <location>
        <begin position="643"/>
        <end position="653"/>
    </location>
</feature>
<keyword evidence="3" id="KW-0946">Virion</keyword>
<feature type="compositionally biased region" description="Basic and acidic residues" evidence="1">
    <location>
        <begin position="672"/>
        <end position="683"/>
    </location>
</feature>
<feature type="compositionally biased region" description="Low complexity" evidence="1">
    <location>
        <begin position="624"/>
        <end position="639"/>
    </location>
</feature>
<dbReference type="Proteomes" id="UP000297145">
    <property type="component" value="Genome"/>
</dbReference>
<evidence type="ECO:0000313" key="4">
    <source>
        <dbReference type="Proteomes" id="UP000297145"/>
    </source>
</evidence>
<sequence length="1116" mass="125564">MEGLKNVNLVACANALRSNSIGWRMAKAEYEGIVEKRYTELTCKGKDYTKLGAVIRDTSDYVDDVVKGGHVGLAKDHFFIDYDLRANLLGTAQYSVECLSLSFRIDWKVKYVKVRLHTGKPRRVIPSVELQPFLKEGRVRDLTRFANATALGMREVRDEGSTKSDQLARVFKTGSMGQNKLTRLVKGCLLYLDRLEFGTITLRSVMPSSIRYNVDSLVATLQMKNTAFVYSRYERSKSYNVIVYAMCQQYPSPLLGGVEHVSVPADGEHVLLVSKLPQGVFNNVMITAELVMGSLIDYCEQFCLGDELEAAMVIACSLRQNRYLETVSLPAVMDKCDLIYPALGQLEAGVTQKTILSLEAATMIGRFHQMATLVLFKDVSTSIKNTSISDFQLQRTMLSIFGKDKRPLMEYLEDKTGAGILQISSDMEWLSCMTEEGMTRMGQFSVFEGFWIVNNPLVALKDGIVRCLKKGVKHDLVMQQPGLFVDSYGTLCDEIALGGGQPGLRVPSGEFNIKVAGIRAPRGKKITISFEEEVECNFGIACVPVPPESALPSGLREDLCGGFEIESDDGEESDDEVEEISRPTQRITFGTMVDVPRALPPVIVAPRVEVPTQEAPIITLPRVATPRETPTPATEPAIASSVEEGREEGHEVEDTSADVLGESLDNTPAEEATEKDGSDKEAEGGEETPEEPPAEKEMPVPAVLQSSLARVSFGDLTIVPPAANEESRRRAEDARFRAEREAISKSVQDRFTNRQRAHVTYVPPRNYAVSTQSSLRRDRFASEGACTDWSQYNIEDIEHLKLSEFMSMHAKLSETITELRTYLRCLPMHKYAGKFIKEFRTNSTIKRALLGAVDVSNSGQRCAEVAFSDDWRPFIMQLRAESTKRVVETPVPIATEEILSKFPVGSNAKEALLKEDEFFYTPDMEWSSFKGIHSYCIDWAWWRMVATRHFKLRERIDSSLTEQELAWYARYMDAGGSEEVWEGIFKSCKGHRLMRELRWHEACHKWKEINRRCNHINHSMKFKYQDKAESVRMVTAGDSYSHSKLSETMTVGEYNDKVYDIAELTEAKVKLLLHQLIETEAPIGDIAYYVIGFKMMNMQPMDYESLARILADYLED</sequence>
<name>A0A0K1LYJ3_9VIRU</name>
<proteinExistence type="predicted"/>
<dbReference type="RefSeq" id="YP_009667005.1">
    <property type="nucleotide sequence ID" value="NC_043659.1"/>
</dbReference>
<dbReference type="GeneID" id="40527352"/>
<evidence type="ECO:0000313" key="3">
    <source>
        <dbReference type="EMBL" id="AKU48196.1"/>
    </source>
</evidence>
<feature type="region of interest" description="Disordered" evidence="1">
    <location>
        <begin position="619"/>
        <end position="700"/>
    </location>
</feature>
<evidence type="ECO:0000256" key="1">
    <source>
        <dbReference type="SAM" id="MobiDB-lite"/>
    </source>
</evidence>
<dbReference type="Pfam" id="PF21685">
    <property type="entry name" value="Fungal_virus_P2_N"/>
    <property type="match status" value="1"/>
</dbReference>
<feature type="domain" description="Capsid protein N-terminal" evidence="2">
    <location>
        <begin position="105"/>
        <end position="449"/>
    </location>
</feature>
<reference evidence="3 4" key="1">
    <citation type="journal article" date="2017" name="Arch. Virol.">
        <title>The genome sequence of Brassica campestris chrysovirus 1, a novel putative plant-infecting tripartite chrysovirus.</title>
        <authorList>
            <person name="Zhang J."/>
            <person name="Zhao Z."/>
            <person name="Hu R."/>
            <person name="Guo L."/>
            <person name="Zheng L."/>
            <person name="Du Z."/>
            <person name="Wu Z."/>
            <person name="Fang S."/>
            <person name="Zhang S."/>
            <person name="Liu Y."/>
        </authorList>
    </citation>
    <scope>NUCLEOTIDE SEQUENCE [LARGE SCALE GENOMIC DNA]</scope>
    <source>
        <strain evidence="3">Hubei</strain>
    </source>
</reference>
<dbReference type="GO" id="GO:0019028">
    <property type="term" value="C:viral capsid"/>
    <property type="evidence" value="ECO:0007669"/>
    <property type="project" value="UniProtKB-KW"/>
</dbReference>
<dbReference type="InterPro" id="IPR049324">
    <property type="entry name" value="P2_N_fungal_virus"/>
</dbReference>
<keyword evidence="3" id="KW-0167">Capsid protein</keyword>
<dbReference type="KEGG" id="vg:40527352"/>
<organism evidence="3 4">
    <name type="scientific">Brassica campestris chrysovirus 1</name>
    <dbReference type="NCBI Taxonomy" id="1692191"/>
    <lineage>
        <taxon>Viruses</taxon>
        <taxon>Riboviria</taxon>
        <taxon>Orthornavirae</taxon>
        <taxon>Duplornaviricota</taxon>
        <taxon>Chrymotiviricetes</taxon>
        <taxon>Ghabrivirales</taxon>
        <taxon>Alphatotivirineae</taxon>
        <taxon>Chrysoviridae</taxon>
        <taxon>Alphachrysovirus</taxon>
        <taxon>Alphachrysovirus brassicae</taxon>
    </lineage>
</organism>
<accession>A0A0K1LYJ3</accession>
<evidence type="ECO:0000259" key="2">
    <source>
        <dbReference type="Pfam" id="PF21685"/>
    </source>
</evidence>
<keyword evidence="4" id="KW-1185">Reference proteome</keyword>
<dbReference type="EMBL" id="KP782030">
    <property type="protein sequence ID" value="AKU48196.1"/>
    <property type="molecule type" value="Genomic_RNA"/>
</dbReference>
<protein>
    <submittedName>
        <fullName evidence="3">Putative viral coat protein</fullName>
    </submittedName>
</protein>